<gene>
    <name evidence="2" type="ORF">Q31b_41370</name>
</gene>
<evidence type="ECO:0000259" key="1">
    <source>
        <dbReference type="PROSITE" id="PS50043"/>
    </source>
</evidence>
<dbReference type="Pfam" id="PF00196">
    <property type="entry name" value="GerE"/>
    <property type="match status" value="1"/>
</dbReference>
<dbReference type="Gene3D" id="1.10.10.10">
    <property type="entry name" value="Winged helix-like DNA-binding domain superfamily/Winged helix DNA-binding domain"/>
    <property type="match status" value="1"/>
</dbReference>
<dbReference type="EMBL" id="SJPY01000006">
    <property type="protein sequence ID" value="TWU39055.1"/>
    <property type="molecule type" value="Genomic_DNA"/>
</dbReference>
<dbReference type="InterPro" id="IPR000792">
    <property type="entry name" value="Tscrpt_reg_LuxR_C"/>
</dbReference>
<accession>A0A5C6DS30</accession>
<evidence type="ECO:0000313" key="3">
    <source>
        <dbReference type="Proteomes" id="UP000315471"/>
    </source>
</evidence>
<reference evidence="2 3" key="1">
    <citation type="submission" date="2019-02" db="EMBL/GenBank/DDBJ databases">
        <title>Deep-cultivation of Planctomycetes and their phenomic and genomic characterization uncovers novel biology.</title>
        <authorList>
            <person name="Wiegand S."/>
            <person name="Jogler M."/>
            <person name="Boedeker C."/>
            <person name="Pinto D."/>
            <person name="Vollmers J."/>
            <person name="Rivas-Marin E."/>
            <person name="Kohn T."/>
            <person name="Peeters S.H."/>
            <person name="Heuer A."/>
            <person name="Rast P."/>
            <person name="Oberbeckmann S."/>
            <person name="Bunk B."/>
            <person name="Jeske O."/>
            <person name="Meyerdierks A."/>
            <person name="Storesund J.E."/>
            <person name="Kallscheuer N."/>
            <person name="Luecker S."/>
            <person name="Lage O.M."/>
            <person name="Pohl T."/>
            <person name="Merkel B.J."/>
            <person name="Hornburger P."/>
            <person name="Mueller R.-W."/>
            <person name="Bruemmer F."/>
            <person name="Labrenz M."/>
            <person name="Spormann A.M."/>
            <person name="Op Den Camp H."/>
            <person name="Overmann J."/>
            <person name="Amann R."/>
            <person name="Jetten M.S.M."/>
            <person name="Mascher T."/>
            <person name="Medema M.H."/>
            <person name="Devos D.P."/>
            <person name="Kaster A.-K."/>
            <person name="Ovreas L."/>
            <person name="Rohde M."/>
            <person name="Galperin M.Y."/>
            <person name="Jogler C."/>
        </authorList>
    </citation>
    <scope>NUCLEOTIDE SEQUENCE [LARGE SCALE GENOMIC DNA]</scope>
    <source>
        <strain evidence="2 3">Q31b</strain>
    </source>
</reference>
<dbReference type="AlphaFoldDB" id="A0A5C6DS30"/>
<comment type="caution">
    <text evidence="2">The sequence shown here is derived from an EMBL/GenBank/DDBJ whole genome shotgun (WGS) entry which is preliminary data.</text>
</comment>
<dbReference type="Proteomes" id="UP000315471">
    <property type="component" value="Unassembled WGS sequence"/>
</dbReference>
<keyword evidence="3" id="KW-1185">Reference proteome</keyword>
<dbReference type="CDD" id="cd06170">
    <property type="entry name" value="LuxR_C_like"/>
    <property type="match status" value="1"/>
</dbReference>
<dbReference type="RefSeq" id="WP_146601320.1">
    <property type="nucleotide sequence ID" value="NZ_SJPY01000006.1"/>
</dbReference>
<sequence length="237" mass="26237">MENFSVPLSHHLDAAFAQEVERLFQEVWHALLRHEPVYPVIDAVSDCAYIKSADGQILHSNSIFEETFAGTVNSVGRFSADFLSETIRTVSLHSDALLLAGCSSVEFEHAGIDQRGRSLTLRTMKRSLTGCGHPRAAILGVTRIIEVKQCDSSELETPQLASLWNRFASLEDREQQVAVLVTKGETVKRMAALLKVSDKTIENRRNSAMKKLGVSTQAALICLMVRLQDNGYCDFGL</sequence>
<proteinExistence type="predicted"/>
<dbReference type="SMART" id="SM00421">
    <property type="entry name" value="HTH_LUXR"/>
    <property type="match status" value="1"/>
</dbReference>
<dbReference type="InterPro" id="IPR016032">
    <property type="entry name" value="Sig_transdc_resp-reg_C-effctor"/>
</dbReference>
<dbReference type="PRINTS" id="PR00038">
    <property type="entry name" value="HTHLUXR"/>
</dbReference>
<organism evidence="2 3">
    <name type="scientific">Novipirellula aureliae</name>
    <dbReference type="NCBI Taxonomy" id="2527966"/>
    <lineage>
        <taxon>Bacteria</taxon>
        <taxon>Pseudomonadati</taxon>
        <taxon>Planctomycetota</taxon>
        <taxon>Planctomycetia</taxon>
        <taxon>Pirellulales</taxon>
        <taxon>Pirellulaceae</taxon>
        <taxon>Novipirellula</taxon>
    </lineage>
</organism>
<dbReference type="GO" id="GO:0003677">
    <property type="term" value="F:DNA binding"/>
    <property type="evidence" value="ECO:0007669"/>
    <property type="project" value="InterPro"/>
</dbReference>
<feature type="domain" description="HTH luxR-type" evidence="1">
    <location>
        <begin position="163"/>
        <end position="228"/>
    </location>
</feature>
<evidence type="ECO:0000313" key="2">
    <source>
        <dbReference type="EMBL" id="TWU39055.1"/>
    </source>
</evidence>
<protein>
    <submittedName>
        <fullName evidence="2">Response regulator</fullName>
    </submittedName>
</protein>
<dbReference type="OrthoDB" id="260983at2"/>
<name>A0A5C6DS30_9BACT</name>
<dbReference type="SUPFAM" id="SSF46894">
    <property type="entry name" value="C-terminal effector domain of the bipartite response regulators"/>
    <property type="match status" value="1"/>
</dbReference>
<dbReference type="InterPro" id="IPR036388">
    <property type="entry name" value="WH-like_DNA-bd_sf"/>
</dbReference>
<dbReference type="PROSITE" id="PS50043">
    <property type="entry name" value="HTH_LUXR_2"/>
    <property type="match status" value="1"/>
</dbReference>
<dbReference type="GO" id="GO:0006355">
    <property type="term" value="P:regulation of DNA-templated transcription"/>
    <property type="evidence" value="ECO:0007669"/>
    <property type="project" value="InterPro"/>
</dbReference>